<gene>
    <name evidence="1" type="ORF">FYJ61_00110</name>
</gene>
<name>A0A844FK32_9LACO</name>
<reference evidence="1 2" key="1">
    <citation type="submission" date="2019-08" db="EMBL/GenBank/DDBJ databases">
        <title>In-depth cultivation of the pig gut microbiome towards novel bacterial diversity and tailored functional studies.</title>
        <authorList>
            <person name="Wylensek D."/>
            <person name="Hitch T.C.A."/>
            <person name="Clavel T."/>
        </authorList>
    </citation>
    <scope>NUCLEOTIDE SEQUENCE [LARGE SCALE GENOMIC DNA]</scope>
    <source>
        <strain evidence="1 2">WCA-470BD-2E</strain>
    </source>
</reference>
<sequence length="438" mass="50773">MCNTDFSERGWKNLKQLIVLGNGFDLACGLKSNYSDFFLNRFQELFCDSNNQEFNNLNKMSNILNKKRNEIYVKLKGTDEYSAYVKDKLPESDKFKAYSKEWSKNTTLNRWDIIFLFAQICVGKDVKSYEWQDVETIILEVLSILFVPRSKIKSNVQYSDDIGIQFGHNSGRSLFREVVNKISFVGEGDKNEIATEMLTELNKFEFVFGEFISKQFDQTVSEDSYIRKAIDLLKEISIHPQNTVTTEEMENDEIDVLSFNYSLDEVFKDMWDKFIGDYSLKTWTNIHGLSNNLPDPNFASPIFGIDSHNISDEDDLRIAFTKSYRVVEENVNAIRSSAGYKNRNVITIYGHSLSKADYSYFEALFDENDLYHSRCKVEYYYKPGKTDVESFSERKGATTRLYKLLSDYGSTLDNSHGENLIYKMNLENRLSVIPGPKI</sequence>
<dbReference type="AlphaFoldDB" id="A0A844FK32"/>
<protein>
    <recommendedName>
        <fullName evidence="3">Bacteriophage abortive infection AbiH</fullName>
    </recommendedName>
</protein>
<evidence type="ECO:0000313" key="1">
    <source>
        <dbReference type="EMBL" id="MST78914.1"/>
    </source>
</evidence>
<dbReference type="Pfam" id="PF14253">
    <property type="entry name" value="AbiH"/>
    <property type="match status" value="1"/>
</dbReference>
<evidence type="ECO:0008006" key="3">
    <source>
        <dbReference type="Google" id="ProtNLM"/>
    </source>
</evidence>
<organism evidence="1 2">
    <name type="scientific">Lactobacillus equicursoris</name>
    <dbReference type="NCBI Taxonomy" id="420645"/>
    <lineage>
        <taxon>Bacteria</taxon>
        <taxon>Bacillati</taxon>
        <taxon>Bacillota</taxon>
        <taxon>Bacilli</taxon>
        <taxon>Lactobacillales</taxon>
        <taxon>Lactobacillaceae</taxon>
        <taxon>Lactobacillus</taxon>
    </lineage>
</organism>
<dbReference type="Proteomes" id="UP000452141">
    <property type="component" value="Unassembled WGS sequence"/>
</dbReference>
<evidence type="ECO:0000313" key="2">
    <source>
        <dbReference type="Proteomes" id="UP000452141"/>
    </source>
</evidence>
<proteinExistence type="predicted"/>
<comment type="caution">
    <text evidence="1">The sequence shown here is derived from an EMBL/GenBank/DDBJ whole genome shotgun (WGS) entry which is preliminary data.</text>
</comment>
<accession>A0A844FK32</accession>
<dbReference type="InterPro" id="IPR025935">
    <property type="entry name" value="AbiH"/>
</dbReference>
<dbReference type="EMBL" id="VUMW01000001">
    <property type="protein sequence ID" value="MST78914.1"/>
    <property type="molecule type" value="Genomic_DNA"/>
</dbReference>